<keyword evidence="2" id="KW-1133">Transmembrane helix</keyword>
<feature type="compositionally biased region" description="Polar residues" evidence="1">
    <location>
        <begin position="207"/>
        <end position="274"/>
    </location>
</feature>
<feature type="compositionally biased region" description="Low complexity" evidence="1">
    <location>
        <begin position="487"/>
        <end position="502"/>
    </location>
</feature>
<feature type="region of interest" description="Disordered" evidence="1">
    <location>
        <begin position="161"/>
        <end position="454"/>
    </location>
</feature>
<evidence type="ECO:0000256" key="2">
    <source>
        <dbReference type="SAM" id="Phobius"/>
    </source>
</evidence>
<feature type="compositionally biased region" description="Low complexity" evidence="1">
    <location>
        <begin position="554"/>
        <end position="578"/>
    </location>
</feature>
<feature type="compositionally biased region" description="Polar residues" evidence="1">
    <location>
        <begin position="613"/>
        <end position="631"/>
    </location>
</feature>
<feature type="compositionally biased region" description="Polar residues" evidence="1">
    <location>
        <begin position="83"/>
        <end position="97"/>
    </location>
</feature>
<feature type="region of interest" description="Disordered" evidence="1">
    <location>
        <begin position="80"/>
        <end position="146"/>
    </location>
</feature>
<accession>A0A9D2Z1K3</accession>
<feature type="compositionally biased region" description="Polar residues" evidence="1">
    <location>
        <begin position="351"/>
        <end position="362"/>
    </location>
</feature>
<proteinExistence type="predicted"/>
<dbReference type="KEGG" id="nfu:107376807"/>
<sequence length="770" mass="81995">MSFSFQEENTTDLSALEENTSFVKQTKWTTTAVTSKPPIKTNSGDQTQKFVNTGVAPTMVELTNFETLTKLEENPTIPLALGSIQSKTSSTPESQSKMSEKATVDPGSHTKGPRSSSPSPPSVTTAENQKMDTTTTDQTWTSPGSLLNSLVPFFPQKGIGTRMKDPGINSQDPLLNINQKGNDTLVSESSSSAMSGTINRSKEADGNEQTLSRTSSVKGETGSLSITSSKPDSRFHTTSRQMYLFTETSSPKPQTWSPKTLSPSISTPKSSQVTKAGPPSLDPVHDTSPSGSKSTTKPTTLFQMSQSSPPPASSPSIPHQALGTTSISTQTKPDFVHRDQSQSETTEESLDTSPQPQSQTLLKTRRTSSSRPDNPVTSTSTTPDLRFVSSLTPSPTFTSPNHLSSGSSGDPSHSSSFIHPSDPASSHPSEYSVLVSTHPSSRPTTPIHSSSSFQTKHLRATMAISALPSPLPISTPSHLPSAPSPSTPTSSTTQPSSFNPPTDSLFSTAAVSTNPNSSHCFLFSNISSPSTVTKVSSSTSKPTSFASPPPSLPPTSTSTPLSVGGSSSSSYVSSITTPHPGPLSSIHLLPQTPVTSSVPSKKTTEGQRVGIPLTSSNPVTNLGSPTQTTVIHLNPKPFPNHKLNRGQKTKPELPNIDTKPKKPSGPSEGPDKKGKYPDINPRHSTWELAMLLGCSAGLGMVLVVGVRYMYRQACGRWTEVTLNDREREYDRGGRGLIQVQECGDLVRVRKIRENSFVLLTEYDVLAPPGE</sequence>
<feature type="compositionally biased region" description="Polar residues" evidence="1">
    <location>
        <begin position="369"/>
        <end position="383"/>
    </location>
</feature>
<evidence type="ECO:0000313" key="3">
    <source>
        <dbReference type="EMBL" id="KAF7229713.1"/>
    </source>
</evidence>
<feature type="compositionally biased region" description="Polar residues" evidence="1">
    <location>
        <begin position="592"/>
        <end position="601"/>
    </location>
</feature>
<feature type="region of interest" description="Disordered" evidence="1">
    <location>
        <begin position="468"/>
        <end position="510"/>
    </location>
</feature>
<comment type="caution">
    <text evidence="3">The sequence shown here is derived from an EMBL/GenBank/DDBJ whole genome shotgun (WGS) entry which is preliminary data.</text>
</comment>
<dbReference type="Proteomes" id="UP000822369">
    <property type="component" value="Chromosome 1"/>
</dbReference>
<feature type="compositionally biased region" description="Polar residues" evidence="1">
    <location>
        <begin position="322"/>
        <end position="332"/>
    </location>
</feature>
<feature type="compositionally biased region" description="Polar residues" evidence="1">
    <location>
        <begin position="168"/>
        <end position="199"/>
    </location>
</feature>
<gene>
    <name evidence="3" type="ORF">G4P62_003674</name>
</gene>
<feature type="compositionally biased region" description="Basic and acidic residues" evidence="1">
    <location>
        <begin position="669"/>
        <end position="679"/>
    </location>
</feature>
<feature type="region of interest" description="Disordered" evidence="1">
    <location>
        <begin position="532"/>
        <end position="679"/>
    </location>
</feature>
<name>A0A9D2Z1K3_NOTFU</name>
<protein>
    <submittedName>
        <fullName evidence="3">Flocculation protein FLO11-like</fullName>
    </submittedName>
</protein>
<dbReference type="EMBL" id="JAAVVJ010000001">
    <property type="protein sequence ID" value="KAF7229713.1"/>
    <property type="molecule type" value="Genomic_DNA"/>
</dbReference>
<keyword evidence="2" id="KW-0812">Transmembrane</keyword>
<keyword evidence="2" id="KW-0472">Membrane</keyword>
<organism evidence="3 4">
    <name type="scientific">Nothobranchius furzeri</name>
    <name type="common">Turquoise killifish</name>
    <dbReference type="NCBI Taxonomy" id="105023"/>
    <lineage>
        <taxon>Eukaryota</taxon>
        <taxon>Metazoa</taxon>
        <taxon>Chordata</taxon>
        <taxon>Craniata</taxon>
        <taxon>Vertebrata</taxon>
        <taxon>Euteleostomi</taxon>
        <taxon>Actinopterygii</taxon>
        <taxon>Neopterygii</taxon>
        <taxon>Teleostei</taxon>
        <taxon>Neoteleostei</taxon>
        <taxon>Acanthomorphata</taxon>
        <taxon>Ovalentaria</taxon>
        <taxon>Atherinomorphae</taxon>
        <taxon>Cyprinodontiformes</taxon>
        <taxon>Nothobranchiidae</taxon>
        <taxon>Nothobranchius</taxon>
    </lineage>
</organism>
<feature type="transmembrane region" description="Helical" evidence="2">
    <location>
        <begin position="688"/>
        <end position="710"/>
    </location>
</feature>
<reference evidence="3" key="1">
    <citation type="submission" date="2020-03" db="EMBL/GenBank/DDBJ databases">
        <title>Intra-Species Differences in Population Size shape Life History and Genome Evolution.</title>
        <authorList>
            <person name="Willemsen D."/>
            <person name="Cui R."/>
            <person name="Valenzano D.R."/>
        </authorList>
    </citation>
    <scope>NUCLEOTIDE SEQUENCE</scope>
    <source>
        <strain evidence="3">GRZ</strain>
        <tissue evidence="3">Whole</tissue>
    </source>
</reference>
<feature type="compositionally biased region" description="Low complexity" evidence="1">
    <location>
        <begin position="389"/>
        <end position="416"/>
    </location>
</feature>
<feature type="compositionally biased region" description="Polar residues" evidence="1">
    <location>
        <begin position="423"/>
        <end position="454"/>
    </location>
</feature>
<evidence type="ECO:0000313" key="4">
    <source>
        <dbReference type="Proteomes" id="UP000822369"/>
    </source>
</evidence>
<evidence type="ECO:0000256" key="1">
    <source>
        <dbReference type="SAM" id="MobiDB-lite"/>
    </source>
</evidence>
<feature type="compositionally biased region" description="Low complexity" evidence="1">
    <location>
        <begin position="532"/>
        <end position="546"/>
    </location>
</feature>
<dbReference type="AlphaFoldDB" id="A0A9D2Z1K3"/>
<feature type="compositionally biased region" description="Low complexity" evidence="1">
    <location>
        <begin position="132"/>
        <end position="141"/>
    </location>
</feature>
<dbReference type="OMA" id="STWELAM"/>
<feature type="compositionally biased region" description="Low complexity" evidence="1">
    <location>
        <begin position="287"/>
        <end position="300"/>
    </location>
</feature>